<sequence length="42" mass="5083">MDFQFIETLLELPEFRVISQVLQPRELELHLVKLIQRRSFGL</sequence>
<evidence type="ECO:0000313" key="1">
    <source>
        <dbReference type="EMBL" id="ETX02287.1"/>
    </source>
</evidence>
<dbReference type="AlphaFoldDB" id="W4LY61"/>
<name>W4LY61_ENTF1</name>
<proteinExistence type="predicted"/>
<comment type="caution">
    <text evidence="1">The sequence shown here is derived from an EMBL/GenBank/DDBJ whole genome shotgun (WGS) entry which is preliminary data.</text>
</comment>
<dbReference type="HOGENOM" id="CLU_3248783_0_0_7"/>
<keyword evidence="2" id="KW-1185">Reference proteome</keyword>
<dbReference type="Proteomes" id="UP000019141">
    <property type="component" value="Unassembled WGS sequence"/>
</dbReference>
<accession>W4LY61</accession>
<gene>
    <name evidence="1" type="ORF">ETSY1_04145</name>
</gene>
<organism evidence="1 2">
    <name type="scientific">Entotheonella factor</name>
    <dbReference type="NCBI Taxonomy" id="1429438"/>
    <lineage>
        <taxon>Bacteria</taxon>
        <taxon>Pseudomonadati</taxon>
        <taxon>Nitrospinota/Tectimicrobiota group</taxon>
        <taxon>Candidatus Tectimicrobiota</taxon>
        <taxon>Candidatus Entotheonellia</taxon>
        <taxon>Candidatus Entotheonellales</taxon>
        <taxon>Candidatus Entotheonellaceae</taxon>
        <taxon>Candidatus Entotheonella</taxon>
    </lineage>
</organism>
<evidence type="ECO:0000313" key="2">
    <source>
        <dbReference type="Proteomes" id="UP000019141"/>
    </source>
</evidence>
<protein>
    <submittedName>
        <fullName evidence="1">Uncharacterized protein</fullName>
    </submittedName>
</protein>
<dbReference type="EMBL" id="AZHW01000157">
    <property type="protein sequence ID" value="ETX02287.1"/>
    <property type="molecule type" value="Genomic_DNA"/>
</dbReference>
<reference evidence="1 2" key="1">
    <citation type="journal article" date="2014" name="Nature">
        <title>An environmental bacterial taxon with a large and distinct metabolic repertoire.</title>
        <authorList>
            <person name="Wilson M.C."/>
            <person name="Mori T."/>
            <person name="Ruckert C."/>
            <person name="Uria A.R."/>
            <person name="Helf M.J."/>
            <person name="Takada K."/>
            <person name="Gernert C."/>
            <person name="Steffens U.A."/>
            <person name="Heycke N."/>
            <person name="Schmitt S."/>
            <person name="Rinke C."/>
            <person name="Helfrich E.J."/>
            <person name="Brachmann A.O."/>
            <person name="Gurgui C."/>
            <person name="Wakimoto T."/>
            <person name="Kracht M."/>
            <person name="Crusemann M."/>
            <person name="Hentschel U."/>
            <person name="Abe I."/>
            <person name="Matsunaga S."/>
            <person name="Kalinowski J."/>
            <person name="Takeyama H."/>
            <person name="Piel J."/>
        </authorList>
    </citation>
    <scope>NUCLEOTIDE SEQUENCE [LARGE SCALE GENOMIC DNA]</scope>
    <source>
        <strain evidence="2">TSY1</strain>
    </source>
</reference>